<dbReference type="FunFam" id="1.10.510.10:FF:000248">
    <property type="entry name" value="S-receptor-like kinase 5"/>
    <property type="match status" value="1"/>
</dbReference>
<keyword evidence="14" id="KW-0472">Membrane</keyword>
<feature type="domain" description="Protein kinase" evidence="20">
    <location>
        <begin position="185"/>
        <end position="467"/>
    </location>
</feature>
<protein>
    <recommendedName>
        <fullName evidence="2">non-specific serine/threonine protein kinase</fullName>
        <ecNumber evidence="2">2.7.11.1</ecNumber>
    </recommendedName>
</protein>
<evidence type="ECO:0000256" key="18">
    <source>
        <dbReference type="ARBA" id="ARBA00047899"/>
    </source>
</evidence>
<dbReference type="PROSITE" id="PS50927">
    <property type="entry name" value="BULB_LECTIN"/>
    <property type="match status" value="1"/>
</dbReference>
<accession>A0A9Q0CFA3</accession>
<evidence type="ECO:0000256" key="1">
    <source>
        <dbReference type="ARBA" id="ARBA00004479"/>
    </source>
</evidence>
<evidence type="ECO:0000259" key="20">
    <source>
        <dbReference type="PROSITE" id="PS50011"/>
    </source>
</evidence>
<name>A0A9Q0CFA3_9POAL</name>
<dbReference type="Gene3D" id="1.10.510.10">
    <property type="entry name" value="Transferase(Phosphotransferase) domain 1"/>
    <property type="match status" value="1"/>
</dbReference>
<evidence type="ECO:0000313" key="22">
    <source>
        <dbReference type="EMBL" id="KAJ1692449.1"/>
    </source>
</evidence>
<dbReference type="Pfam" id="PF00069">
    <property type="entry name" value="Pkinase"/>
    <property type="match status" value="1"/>
</dbReference>
<keyword evidence="4" id="KW-0245">EGF-like domain</keyword>
<keyword evidence="11" id="KW-0418">Kinase</keyword>
<keyword evidence="15" id="KW-1015">Disulfide bond</keyword>
<dbReference type="InterPro" id="IPR001480">
    <property type="entry name" value="Bulb-type_lectin_dom"/>
</dbReference>
<evidence type="ECO:0000256" key="15">
    <source>
        <dbReference type="ARBA" id="ARBA00023157"/>
    </source>
</evidence>
<keyword evidence="10" id="KW-0547">Nucleotide-binding</keyword>
<dbReference type="CDD" id="cd14066">
    <property type="entry name" value="STKc_IRAK"/>
    <property type="match status" value="1"/>
</dbReference>
<comment type="catalytic activity">
    <reaction evidence="19">
        <text>L-seryl-[protein] + ATP = O-phospho-L-seryl-[protein] + ADP + H(+)</text>
        <dbReference type="Rhea" id="RHEA:17989"/>
        <dbReference type="Rhea" id="RHEA-COMP:9863"/>
        <dbReference type="Rhea" id="RHEA-COMP:11604"/>
        <dbReference type="ChEBI" id="CHEBI:15378"/>
        <dbReference type="ChEBI" id="CHEBI:29999"/>
        <dbReference type="ChEBI" id="CHEBI:30616"/>
        <dbReference type="ChEBI" id="CHEBI:83421"/>
        <dbReference type="ChEBI" id="CHEBI:456216"/>
        <dbReference type="EC" id="2.7.11.1"/>
    </reaction>
</comment>
<dbReference type="SUPFAM" id="SSF56112">
    <property type="entry name" value="Protein kinase-like (PK-like)"/>
    <property type="match status" value="1"/>
</dbReference>
<evidence type="ECO:0000256" key="17">
    <source>
        <dbReference type="ARBA" id="ARBA00023180"/>
    </source>
</evidence>
<gene>
    <name evidence="22" type="ORF">LUZ63_009147</name>
</gene>
<dbReference type="FunFam" id="3.30.200.20:FF:000178">
    <property type="entry name" value="serine/threonine-protein kinase PBS1-like"/>
    <property type="match status" value="1"/>
</dbReference>
<evidence type="ECO:0000256" key="13">
    <source>
        <dbReference type="ARBA" id="ARBA00022989"/>
    </source>
</evidence>
<keyword evidence="9" id="KW-0430">Lectin</keyword>
<comment type="subcellular location">
    <subcellularLocation>
        <location evidence="1">Membrane</location>
        <topology evidence="1">Single-pass type I membrane protein</topology>
    </subcellularLocation>
</comment>
<dbReference type="InterPro" id="IPR051343">
    <property type="entry name" value="G-type_lectin_kinases/EP1-like"/>
</dbReference>
<evidence type="ECO:0000256" key="5">
    <source>
        <dbReference type="ARBA" id="ARBA00022553"/>
    </source>
</evidence>
<keyword evidence="8" id="KW-0732">Signal</keyword>
<evidence type="ECO:0000256" key="12">
    <source>
        <dbReference type="ARBA" id="ARBA00022840"/>
    </source>
</evidence>
<dbReference type="GO" id="GO:0005524">
    <property type="term" value="F:ATP binding"/>
    <property type="evidence" value="ECO:0007669"/>
    <property type="project" value="UniProtKB-KW"/>
</dbReference>
<dbReference type="EC" id="2.7.11.1" evidence="2"/>
<dbReference type="PROSITE" id="PS00108">
    <property type="entry name" value="PROTEIN_KINASE_ST"/>
    <property type="match status" value="1"/>
</dbReference>
<evidence type="ECO:0000256" key="3">
    <source>
        <dbReference type="ARBA" id="ARBA00022527"/>
    </source>
</evidence>
<dbReference type="GO" id="GO:0030246">
    <property type="term" value="F:carbohydrate binding"/>
    <property type="evidence" value="ECO:0007669"/>
    <property type="project" value="UniProtKB-KW"/>
</dbReference>
<keyword evidence="7" id="KW-0812">Transmembrane</keyword>
<feature type="domain" description="Bulb-type lectin" evidence="21">
    <location>
        <begin position="67"/>
        <end position="190"/>
    </location>
</feature>
<keyword evidence="6" id="KW-0808">Transferase</keyword>
<evidence type="ECO:0000256" key="2">
    <source>
        <dbReference type="ARBA" id="ARBA00012513"/>
    </source>
</evidence>
<evidence type="ECO:0000256" key="11">
    <source>
        <dbReference type="ARBA" id="ARBA00022777"/>
    </source>
</evidence>
<evidence type="ECO:0000256" key="7">
    <source>
        <dbReference type="ARBA" id="ARBA00022692"/>
    </source>
</evidence>
<comment type="caution">
    <text evidence="22">The sequence shown here is derived from an EMBL/GenBank/DDBJ whole genome shotgun (WGS) entry which is preliminary data.</text>
</comment>
<reference evidence="22" key="1">
    <citation type="journal article" date="2022" name="Cell">
        <title>Repeat-based holocentromeres influence genome architecture and karyotype evolution.</title>
        <authorList>
            <person name="Hofstatter P.G."/>
            <person name="Thangavel G."/>
            <person name="Lux T."/>
            <person name="Neumann P."/>
            <person name="Vondrak T."/>
            <person name="Novak P."/>
            <person name="Zhang M."/>
            <person name="Costa L."/>
            <person name="Castellani M."/>
            <person name="Scott A."/>
            <person name="Toegelov H."/>
            <person name="Fuchs J."/>
            <person name="Mata-Sucre Y."/>
            <person name="Dias Y."/>
            <person name="Vanzela A.L.L."/>
            <person name="Huettel B."/>
            <person name="Almeida C.C.S."/>
            <person name="Simkova H."/>
            <person name="Souza G."/>
            <person name="Pedrosa-Harand A."/>
            <person name="Macas J."/>
            <person name="Mayer K.F.X."/>
            <person name="Houben A."/>
            <person name="Marques A."/>
        </authorList>
    </citation>
    <scope>NUCLEOTIDE SEQUENCE</scope>
    <source>
        <strain evidence="22">RhyBre1mFocal</strain>
    </source>
</reference>
<evidence type="ECO:0000256" key="8">
    <source>
        <dbReference type="ARBA" id="ARBA00022729"/>
    </source>
</evidence>
<dbReference type="InterPro" id="IPR000719">
    <property type="entry name" value="Prot_kinase_dom"/>
</dbReference>
<evidence type="ECO:0000256" key="19">
    <source>
        <dbReference type="ARBA" id="ARBA00048679"/>
    </source>
</evidence>
<dbReference type="InterPro" id="IPR011009">
    <property type="entry name" value="Kinase-like_dom_sf"/>
</dbReference>
<evidence type="ECO:0000256" key="14">
    <source>
        <dbReference type="ARBA" id="ARBA00023136"/>
    </source>
</evidence>
<dbReference type="GO" id="GO:0016020">
    <property type="term" value="C:membrane"/>
    <property type="evidence" value="ECO:0007669"/>
    <property type="project" value="UniProtKB-SubCell"/>
</dbReference>
<keyword evidence="12" id="KW-0067">ATP-binding</keyword>
<evidence type="ECO:0000256" key="10">
    <source>
        <dbReference type="ARBA" id="ARBA00022741"/>
    </source>
</evidence>
<dbReference type="PANTHER" id="PTHR47976">
    <property type="entry name" value="G-TYPE LECTIN S-RECEPTOR-LIKE SERINE/THREONINE-PROTEIN KINASE SD2-5"/>
    <property type="match status" value="1"/>
</dbReference>
<dbReference type="Gene3D" id="3.30.200.20">
    <property type="entry name" value="Phosphorylase Kinase, domain 1"/>
    <property type="match status" value="1"/>
</dbReference>
<keyword evidence="17" id="KW-0325">Glycoprotein</keyword>
<evidence type="ECO:0000256" key="9">
    <source>
        <dbReference type="ARBA" id="ARBA00022734"/>
    </source>
</evidence>
<dbReference type="GO" id="GO:0004674">
    <property type="term" value="F:protein serine/threonine kinase activity"/>
    <property type="evidence" value="ECO:0007669"/>
    <property type="project" value="UniProtKB-KW"/>
</dbReference>
<proteinExistence type="predicted"/>
<dbReference type="Proteomes" id="UP001151287">
    <property type="component" value="Unassembled WGS sequence"/>
</dbReference>
<dbReference type="EMBL" id="JAMQYH010000003">
    <property type="protein sequence ID" value="KAJ1692449.1"/>
    <property type="molecule type" value="Genomic_DNA"/>
</dbReference>
<keyword evidence="13" id="KW-1133">Transmembrane helix</keyword>
<evidence type="ECO:0000256" key="4">
    <source>
        <dbReference type="ARBA" id="ARBA00022536"/>
    </source>
</evidence>
<keyword evidence="16" id="KW-0675">Receptor</keyword>
<dbReference type="InterPro" id="IPR008271">
    <property type="entry name" value="Ser/Thr_kinase_AS"/>
</dbReference>
<evidence type="ECO:0000256" key="16">
    <source>
        <dbReference type="ARBA" id="ARBA00023170"/>
    </source>
</evidence>
<evidence type="ECO:0000313" key="23">
    <source>
        <dbReference type="Proteomes" id="UP001151287"/>
    </source>
</evidence>
<keyword evidence="5" id="KW-0597">Phosphoprotein</keyword>
<evidence type="ECO:0000259" key="21">
    <source>
        <dbReference type="PROSITE" id="PS50927"/>
    </source>
</evidence>
<dbReference type="OrthoDB" id="614891at2759"/>
<organism evidence="22 23">
    <name type="scientific">Rhynchospora breviuscula</name>
    <dbReference type="NCBI Taxonomy" id="2022672"/>
    <lineage>
        <taxon>Eukaryota</taxon>
        <taxon>Viridiplantae</taxon>
        <taxon>Streptophyta</taxon>
        <taxon>Embryophyta</taxon>
        <taxon>Tracheophyta</taxon>
        <taxon>Spermatophyta</taxon>
        <taxon>Magnoliopsida</taxon>
        <taxon>Liliopsida</taxon>
        <taxon>Poales</taxon>
        <taxon>Cyperaceae</taxon>
        <taxon>Cyperoideae</taxon>
        <taxon>Rhynchosporeae</taxon>
        <taxon>Rhynchospora</taxon>
    </lineage>
</organism>
<dbReference type="AlphaFoldDB" id="A0A9Q0CFA3"/>
<sequence length="496" mass="55705">MSRVYNALIAIHSLYIVLVILFSVHAFSSPTALLYSLATAPNNWTISQRSIGYQDDLTKFYRIIYQTNPTGLGASFAAGFYCVNSCTTYLFSVFIFEADGTGGIVTLSPTKVVWSANRSNPVSENATLLLTSNSGLCLSLHDSDGALVWYFGLLIGEEKQEQDYIVEVPGMPSRFSLQELEVATQNFGKKLREGGFGTVFEGSLGDEKVAVKRLEGVERAKKEFLAEVQIIGNIHHINLVRLIGFCAEKSKRLLVYEYMYNGSLDKWIYGEDGRTRLNWGTRYSIIIDIAKGLCYLHEDCRQRIVHLDIKPENILLDENFNAKVADFGLCKLIDRDKIKVMTQMRGTPGYLAPEWLTAVITEKVDVYSFGVVVMEILCGRRNLDYSQTEENRHLITLLEVKSKCNELCDLIDKSVEDFEVHKEEIMHVMELAMWCLQTDCTRRPSMSVVVKVLEGAMEVETSLDYYFASSIPMIAAADIDVDQSIPLVASVLSGPR</sequence>
<dbReference type="PANTHER" id="PTHR47976:SF30">
    <property type="entry name" value="RECEPTOR-LIKE SERINE_THREONINE-PROTEIN KINASE"/>
    <property type="match status" value="1"/>
</dbReference>
<dbReference type="PROSITE" id="PS50011">
    <property type="entry name" value="PROTEIN_KINASE_DOM"/>
    <property type="match status" value="1"/>
</dbReference>
<dbReference type="SMART" id="SM00220">
    <property type="entry name" value="S_TKc"/>
    <property type="match status" value="1"/>
</dbReference>
<comment type="catalytic activity">
    <reaction evidence="18">
        <text>L-threonyl-[protein] + ATP = O-phospho-L-threonyl-[protein] + ADP + H(+)</text>
        <dbReference type="Rhea" id="RHEA:46608"/>
        <dbReference type="Rhea" id="RHEA-COMP:11060"/>
        <dbReference type="Rhea" id="RHEA-COMP:11605"/>
        <dbReference type="ChEBI" id="CHEBI:15378"/>
        <dbReference type="ChEBI" id="CHEBI:30013"/>
        <dbReference type="ChEBI" id="CHEBI:30616"/>
        <dbReference type="ChEBI" id="CHEBI:61977"/>
        <dbReference type="ChEBI" id="CHEBI:456216"/>
        <dbReference type="EC" id="2.7.11.1"/>
    </reaction>
</comment>
<keyword evidence="3" id="KW-0723">Serine/threonine-protein kinase</keyword>
<keyword evidence="23" id="KW-1185">Reference proteome</keyword>
<evidence type="ECO:0000256" key="6">
    <source>
        <dbReference type="ARBA" id="ARBA00022679"/>
    </source>
</evidence>